<reference evidence="2" key="1">
    <citation type="journal article" date="2023" name="Comput. Struct. Biotechnol. J.">
        <title>Discovery of a novel marine Bacteroidetes with a rich repertoire of carbohydrate-active enzymes.</title>
        <authorList>
            <person name="Chen B."/>
            <person name="Liu G."/>
            <person name="Chen Q."/>
            <person name="Wang H."/>
            <person name="Liu L."/>
            <person name="Tang K."/>
        </authorList>
    </citation>
    <scope>NUCLEOTIDE SEQUENCE</scope>
    <source>
        <strain evidence="2">TK19036</strain>
    </source>
</reference>
<keyword evidence="2" id="KW-0413">Isomerase</keyword>
<dbReference type="InterPro" id="IPR050312">
    <property type="entry name" value="IolE/XylAMocC-like"/>
</dbReference>
<accession>A0AA49GL23</accession>
<dbReference type="PANTHER" id="PTHR12110">
    <property type="entry name" value="HYDROXYPYRUVATE ISOMERASE"/>
    <property type="match status" value="1"/>
</dbReference>
<dbReference type="EMBL" id="CP120682">
    <property type="protein sequence ID" value="WKN36272.1"/>
    <property type="molecule type" value="Genomic_DNA"/>
</dbReference>
<organism evidence="2">
    <name type="scientific">Roseihalotalea indica</name>
    <dbReference type="NCBI Taxonomy" id="2867963"/>
    <lineage>
        <taxon>Bacteria</taxon>
        <taxon>Pseudomonadati</taxon>
        <taxon>Bacteroidota</taxon>
        <taxon>Cytophagia</taxon>
        <taxon>Cytophagales</taxon>
        <taxon>Catalimonadaceae</taxon>
        <taxon>Roseihalotalea</taxon>
    </lineage>
</organism>
<protein>
    <submittedName>
        <fullName evidence="2">Sugar phosphate isomerase/epimerase</fullName>
    </submittedName>
</protein>
<name>A0AA49GL23_9BACT</name>
<dbReference type="PANTHER" id="PTHR12110:SF53">
    <property type="entry name" value="BLR5974 PROTEIN"/>
    <property type="match status" value="1"/>
</dbReference>
<dbReference type="InterPro" id="IPR013022">
    <property type="entry name" value="Xyl_isomerase-like_TIM-brl"/>
</dbReference>
<proteinExistence type="predicted"/>
<feature type="domain" description="Xylose isomerase-like TIM barrel" evidence="1">
    <location>
        <begin position="62"/>
        <end position="276"/>
    </location>
</feature>
<dbReference type="Gene3D" id="3.20.20.150">
    <property type="entry name" value="Divalent-metal-dependent TIM barrel enzymes"/>
    <property type="match status" value="1"/>
</dbReference>
<dbReference type="SUPFAM" id="SSF51658">
    <property type="entry name" value="Xylose isomerase-like"/>
    <property type="match status" value="1"/>
</dbReference>
<evidence type="ECO:0000313" key="2">
    <source>
        <dbReference type="EMBL" id="WKN36272.1"/>
    </source>
</evidence>
<sequence length="303" mass="34044">MNRRDFLASSTQAAFGAMLLPEFLKQSPLFFKMSLAEWSLREPIRSGAMTNMDFPQIAKKVYGINAVEYVNQFFMDKVKDQDYLKELKQRADDLGVTNVMIMIDLWDYPTASPDEAMRLQSAEKHYEWIDAAHALGCLGVRVNANGYEGKSEEEAADLFVETLTRLSDYAKAAEMNVMVENHGGLSSDGKWLAMVMEKVNRDNVGTLPDFGNVNVSKTEEYDRYQLVEELMPYAKGVSAKSLEFNQKGQEANMDYERLLTIVKDAGFTGYVGIEFGGDLQKINKKDGVMLTKKLLERVGGAVS</sequence>
<dbReference type="InterPro" id="IPR036237">
    <property type="entry name" value="Xyl_isomerase-like_sf"/>
</dbReference>
<dbReference type="AlphaFoldDB" id="A0AA49GL23"/>
<dbReference type="Pfam" id="PF01261">
    <property type="entry name" value="AP_endonuc_2"/>
    <property type="match status" value="1"/>
</dbReference>
<evidence type="ECO:0000259" key="1">
    <source>
        <dbReference type="Pfam" id="PF01261"/>
    </source>
</evidence>
<dbReference type="GO" id="GO:0016853">
    <property type="term" value="F:isomerase activity"/>
    <property type="evidence" value="ECO:0007669"/>
    <property type="project" value="UniProtKB-KW"/>
</dbReference>
<gene>
    <name evidence="2" type="ORF">K4G66_28310</name>
</gene>
<reference evidence="2" key="2">
    <citation type="journal article" date="2024" name="Antonie Van Leeuwenhoek">
        <title>Roseihalotalea indica gen. nov., sp. nov., a halophilic Bacteroidetes from mesopelagic Southwest Indian Ocean with higher carbohydrate metabolic potential.</title>
        <authorList>
            <person name="Chen B."/>
            <person name="Zhang M."/>
            <person name="Lin D."/>
            <person name="Ye J."/>
            <person name="Tang K."/>
        </authorList>
    </citation>
    <scope>NUCLEOTIDE SEQUENCE</scope>
    <source>
        <strain evidence="2">TK19036</strain>
    </source>
</reference>